<dbReference type="EMBL" id="AUZX01004817">
    <property type="protein sequence ID" value="EQD69782.1"/>
    <property type="molecule type" value="Genomic_DNA"/>
</dbReference>
<dbReference type="AlphaFoldDB" id="T1BJ69"/>
<organism evidence="1">
    <name type="scientific">mine drainage metagenome</name>
    <dbReference type="NCBI Taxonomy" id="410659"/>
    <lineage>
        <taxon>unclassified sequences</taxon>
        <taxon>metagenomes</taxon>
        <taxon>ecological metagenomes</taxon>
    </lineage>
</organism>
<evidence type="ECO:0000313" key="1">
    <source>
        <dbReference type="EMBL" id="EQD69782.1"/>
    </source>
</evidence>
<reference evidence="1" key="2">
    <citation type="journal article" date="2014" name="ISME J.">
        <title>Microbial stratification in low pH oxic and suboxic macroscopic growths along an acid mine drainage.</title>
        <authorList>
            <person name="Mendez-Garcia C."/>
            <person name="Mesa V."/>
            <person name="Sprenger R.R."/>
            <person name="Richter M."/>
            <person name="Diez M.S."/>
            <person name="Solano J."/>
            <person name="Bargiela R."/>
            <person name="Golyshina O.V."/>
            <person name="Manteca A."/>
            <person name="Ramos J.L."/>
            <person name="Gallego J.R."/>
            <person name="Llorente I."/>
            <person name="Martins Dos Santos V.A."/>
            <person name="Jensen O.N."/>
            <person name="Pelaez A.I."/>
            <person name="Sanchez J."/>
            <person name="Ferrer M."/>
        </authorList>
    </citation>
    <scope>NUCLEOTIDE SEQUENCE</scope>
</reference>
<gene>
    <name evidence="1" type="ORF">B1A_06645</name>
</gene>
<feature type="non-terminal residue" evidence="1">
    <location>
        <position position="164"/>
    </location>
</feature>
<proteinExistence type="predicted"/>
<comment type="caution">
    <text evidence="1">The sequence shown here is derived from an EMBL/GenBank/DDBJ whole genome shotgun (WGS) entry which is preliminary data.</text>
</comment>
<name>T1BJ69_9ZZZZ</name>
<sequence>MPDVILFAEDSAHEQIIRSMLRCLRTPWAWTSSLKCLNATGGHGQVLAALKRFVNDIKLRQVRVPELIVVAIDANCHGYNGRKQEIVGIYGQLAVPVTYAIPDPHIERWLLLDSAAFKSALGVGCRAPTQKCQRDLYKSLLRDAVEKTGVTPLLGGIEYADEIV</sequence>
<accession>T1BJ69</accession>
<evidence type="ECO:0008006" key="2">
    <source>
        <dbReference type="Google" id="ProtNLM"/>
    </source>
</evidence>
<reference evidence="1" key="1">
    <citation type="submission" date="2013-08" db="EMBL/GenBank/DDBJ databases">
        <authorList>
            <person name="Mendez C."/>
            <person name="Richter M."/>
            <person name="Ferrer M."/>
            <person name="Sanchez J."/>
        </authorList>
    </citation>
    <scope>NUCLEOTIDE SEQUENCE</scope>
</reference>
<protein>
    <recommendedName>
        <fullName evidence="2">DUF4276 family protein</fullName>
    </recommendedName>
</protein>